<dbReference type="Gramene" id="rna20403">
    <property type="protein sequence ID" value="RHN58485.1"/>
    <property type="gene ID" value="gene20403"/>
</dbReference>
<protein>
    <submittedName>
        <fullName evidence="1">Putative leucine-rich repeat domain, L domain-containing protein</fullName>
    </submittedName>
</protein>
<dbReference type="AlphaFoldDB" id="A0A396I4F0"/>
<dbReference type="SUPFAM" id="SSF52047">
    <property type="entry name" value="RNI-like"/>
    <property type="match status" value="1"/>
</dbReference>
<accession>A0A396I4F0</accession>
<comment type="caution">
    <text evidence="1">The sequence shown here is derived from an EMBL/GenBank/DDBJ whole genome shotgun (WGS) entry which is preliminary data.</text>
</comment>
<sequence length="135" mass="15089">MVCKKFLSITNRVKASLTVHDPTVPFLPRLLLGFLRLKVLDFSHFNGELEGLLHQVSQSGLDLDFVNLSNQRTVPVDGLRELGSKMINLRVLICSNIGSLCDSHLVVIAYCFPFLEELDISFPLDSQASDFGLIR</sequence>
<organism evidence="1 2">
    <name type="scientific">Medicago truncatula</name>
    <name type="common">Barrel medic</name>
    <name type="synonym">Medicago tribuloides</name>
    <dbReference type="NCBI Taxonomy" id="3880"/>
    <lineage>
        <taxon>Eukaryota</taxon>
        <taxon>Viridiplantae</taxon>
        <taxon>Streptophyta</taxon>
        <taxon>Embryophyta</taxon>
        <taxon>Tracheophyta</taxon>
        <taxon>Spermatophyta</taxon>
        <taxon>Magnoliopsida</taxon>
        <taxon>eudicotyledons</taxon>
        <taxon>Gunneridae</taxon>
        <taxon>Pentapetalae</taxon>
        <taxon>rosids</taxon>
        <taxon>fabids</taxon>
        <taxon>Fabales</taxon>
        <taxon>Fabaceae</taxon>
        <taxon>Papilionoideae</taxon>
        <taxon>50 kb inversion clade</taxon>
        <taxon>NPAAA clade</taxon>
        <taxon>Hologalegina</taxon>
        <taxon>IRL clade</taxon>
        <taxon>Trifolieae</taxon>
        <taxon>Medicago</taxon>
    </lineage>
</organism>
<dbReference type="Gene3D" id="3.80.10.10">
    <property type="entry name" value="Ribonuclease Inhibitor"/>
    <property type="match status" value="1"/>
</dbReference>
<dbReference type="Proteomes" id="UP000265566">
    <property type="component" value="Chromosome 4"/>
</dbReference>
<evidence type="ECO:0000313" key="2">
    <source>
        <dbReference type="Proteomes" id="UP000265566"/>
    </source>
</evidence>
<gene>
    <name evidence="1" type="ORF">MtrunA17_Chr4g0002941</name>
</gene>
<dbReference type="InterPro" id="IPR032675">
    <property type="entry name" value="LRR_dom_sf"/>
</dbReference>
<proteinExistence type="predicted"/>
<evidence type="ECO:0000313" key="1">
    <source>
        <dbReference type="EMBL" id="RHN58485.1"/>
    </source>
</evidence>
<reference evidence="2" key="1">
    <citation type="journal article" date="2018" name="Nat. Plants">
        <title>Whole-genome landscape of Medicago truncatula symbiotic genes.</title>
        <authorList>
            <person name="Pecrix Y."/>
            <person name="Staton S.E."/>
            <person name="Sallet E."/>
            <person name="Lelandais-Briere C."/>
            <person name="Moreau S."/>
            <person name="Carrere S."/>
            <person name="Blein T."/>
            <person name="Jardinaud M.F."/>
            <person name="Latrasse D."/>
            <person name="Zouine M."/>
            <person name="Zahm M."/>
            <person name="Kreplak J."/>
            <person name="Mayjonade B."/>
            <person name="Satge C."/>
            <person name="Perez M."/>
            <person name="Cauet S."/>
            <person name="Marande W."/>
            <person name="Chantry-Darmon C."/>
            <person name="Lopez-Roques C."/>
            <person name="Bouchez O."/>
            <person name="Berard A."/>
            <person name="Debelle F."/>
            <person name="Munos S."/>
            <person name="Bendahmane A."/>
            <person name="Berges H."/>
            <person name="Niebel A."/>
            <person name="Buitink J."/>
            <person name="Frugier F."/>
            <person name="Benhamed M."/>
            <person name="Crespi M."/>
            <person name="Gouzy J."/>
            <person name="Gamas P."/>
        </authorList>
    </citation>
    <scope>NUCLEOTIDE SEQUENCE [LARGE SCALE GENOMIC DNA]</scope>
    <source>
        <strain evidence="2">cv. Jemalong A17</strain>
    </source>
</reference>
<name>A0A396I4F0_MEDTR</name>
<dbReference type="EMBL" id="PSQE01000004">
    <property type="protein sequence ID" value="RHN58485.1"/>
    <property type="molecule type" value="Genomic_DNA"/>
</dbReference>